<evidence type="ECO:0000313" key="9">
    <source>
        <dbReference type="EMBL" id="VCU08474.1"/>
    </source>
</evidence>
<accession>A0A3S4B048</accession>
<dbReference type="Gene3D" id="3.40.50.10840">
    <property type="entry name" value="Putative sugar-binding, N-terminal domain"/>
    <property type="match status" value="1"/>
</dbReference>
<evidence type="ECO:0000256" key="1">
    <source>
        <dbReference type="ARBA" id="ARBA00005715"/>
    </source>
</evidence>
<protein>
    <recommendedName>
        <fullName evidence="11">D-threonate kinase</fullName>
    </recommendedName>
</protein>
<dbReference type="RefSeq" id="WP_129608572.1">
    <property type="nucleotide sequence ID" value="NZ_UWOC01000129.1"/>
</dbReference>
<dbReference type="SUPFAM" id="SSF142764">
    <property type="entry name" value="YgbK-like"/>
    <property type="match status" value="1"/>
</dbReference>
<keyword evidence="4" id="KW-0418">Kinase</keyword>
<keyword evidence="10" id="KW-1185">Reference proteome</keyword>
<feature type="domain" description="Four-carbon acid sugar kinase nucleotide binding" evidence="8">
    <location>
        <begin position="248"/>
        <end position="398"/>
    </location>
</feature>
<dbReference type="AlphaFoldDB" id="A0A3S4B048"/>
<evidence type="ECO:0008006" key="11">
    <source>
        <dbReference type="Google" id="ProtNLM"/>
    </source>
</evidence>
<organism evidence="9 10">
    <name type="scientific">Rhodoplanes serenus</name>
    <dbReference type="NCBI Taxonomy" id="200615"/>
    <lineage>
        <taxon>Bacteria</taxon>
        <taxon>Pseudomonadati</taxon>
        <taxon>Pseudomonadota</taxon>
        <taxon>Alphaproteobacteria</taxon>
        <taxon>Hyphomicrobiales</taxon>
        <taxon>Nitrobacteraceae</taxon>
        <taxon>Rhodoplanes</taxon>
    </lineage>
</organism>
<gene>
    <name evidence="9" type="ORF">RHODGE_RHODGE_01645</name>
</gene>
<evidence type="ECO:0000256" key="3">
    <source>
        <dbReference type="ARBA" id="ARBA00022741"/>
    </source>
</evidence>
<dbReference type="EMBL" id="UWOC01000129">
    <property type="protein sequence ID" value="VCU08474.1"/>
    <property type="molecule type" value="Genomic_DNA"/>
</dbReference>
<evidence type="ECO:0000256" key="6">
    <source>
        <dbReference type="ARBA" id="ARBA00023277"/>
    </source>
</evidence>
<dbReference type="InterPro" id="IPR037051">
    <property type="entry name" value="4-carb_acid_sugar_kinase_N_sf"/>
</dbReference>
<evidence type="ECO:0000256" key="2">
    <source>
        <dbReference type="ARBA" id="ARBA00022679"/>
    </source>
</evidence>
<comment type="similarity">
    <text evidence="1">Belongs to the four-carbon acid sugar kinase family.</text>
</comment>
<dbReference type="InterPro" id="IPR042213">
    <property type="entry name" value="NBD_C_sf"/>
</dbReference>
<dbReference type="OrthoDB" id="9778478at2"/>
<dbReference type="Pfam" id="PF17042">
    <property type="entry name" value="NBD_C"/>
    <property type="match status" value="1"/>
</dbReference>
<evidence type="ECO:0000313" key="10">
    <source>
        <dbReference type="Proteomes" id="UP000289200"/>
    </source>
</evidence>
<keyword evidence="5" id="KW-0067">ATP-binding</keyword>
<comment type="caution">
    <text evidence="9">The sequence shown here is derived from an EMBL/GenBank/DDBJ whole genome shotgun (WGS) entry which is preliminary data.</text>
</comment>
<sequence length="414" mass="41681">MTPWLVLADDLTGAADCAIAFARRGAETVVTWGDGDAGAAPVLAVDADSRRLSASAAAERQCAVLAARRRPGQHLYKKIDSTLRGQPAAETAALLAALRRDGSPRLALVAPAFPATGRTTEGGRVLVGGAPLEQTPLWARDHTYPTGRLPDVLAAATLRSGVVPLDQVRRGAGPVRGIVTAALAENCDAIVCDAATEDDLRLIAEATLPLADRLLFVGTGGLAAALARLALPDAIPAAPVPPTRGSVLTVVGSVAEVSRAAAAHLVETGRVHAVTVAESVLRGTADPGLAQALAGRIEAAIDQGDVLVTTEYGAGSDLGHGGEVAQRLAALVAPAARKAGGLVATGGDTVCALLAQIGVTGIRLADEVEPGVPLGVTVGAVALPIATKAGGFGSDATLARCLDRLHQTSAEQKG</sequence>
<evidence type="ECO:0000259" key="7">
    <source>
        <dbReference type="Pfam" id="PF07005"/>
    </source>
</evidence>
<name>A0A3S4B048_9BRAD</name>
<keyword evidence="2" id="KW-0808">Transferase</keyword>
<dbReference type="InterPro" id="IPR031475">
    <property type="entry name" value="NBD_C"/>
</dbReference>
<dbReference type="Gene3D" id="3.40.980.20">
    <property type="entry name" value="Four-carbon acid sugar kinase, nucleotide binding domain"/>
    <property type="match status" value="1"/>
</dbReference>
<dbReference type="GO" id="GO:0016301">
    <property type="term" value="F:kinase activity"/>
    <property type="evidence" value="ECO:0007669"/>
    <property type="project" value="UniProtKB-KW"/>
</dbReference>
<reference evidence="10" key="1">
    <citation type="submission" date="2018-10" db="EMBL/GenBank/DDBJ databases">
        <authorList>
            <person name="Peiro R."/>
            <person name="Begona"/>
            <person name="Cbmso G."/>
            <person name="Lopez M."/>
            <person name="Gonzalez S."/>
            <person name="Sacristan E."/>
            <person name="Castillo E."/>
        </authorList>
    </citation>
    <scope>NUCLEOTIDE SEQUENCE [LARGE SCALE GENOMIC DNA]</scope>
</reference>
<evidence type="ECO:0000256" key="4">
    <source>
        <dbReference type="ARBA" id="ARBA00022777"/>
    </source>
</evidence>
<dbReference type="InterPro" id="IPR010737">
    <property type="entry name" value="4-carb_acid_sugar_kinase_N"/>
</dbReference>
<proteinExistence type="inferred from homology"/>
<dbReference type="Pfam" id="PF07005">
    <property type="entry name" value="SBD_N"/>
    <property type="match status" value="1"/>
</dbReference>
<keyword evidence="3" id="KW-0547">Nucleotide-binding</keyword>
<evidence type="ECO:0000256" key="5">
    <source>
        <dbReference type="ARBA" id="ARBA00022840"/>
    </source>
</evidence>
<keyword evidence="6" id="KW-0119">Carbohydrate metabolism</keyword>
<evidence type="ECO:0000259" key="8">
    <source>
        <dbReference type="Pfam" id="PF17042"/>
    </source>
</evidence>
<dbReference type="Proteomes" id="UP000289200">
    <property type="component" value="Unassembled WGS sequence"/>
</dbReference>
<dbReference type="GO" id="GO:0005524">
    <property type="term" value="F:ATP binding"/>
    <property type="evidence" value="ECO:0007669"/>
    <property type="project" value="UniProtKB-KW"/>
</dbReference>
<feature type="domain" description="Four-carbon acid sugar kinase N-terminal" evidence="7">
    <location>
        <begin position="5"/>
        <end position="226"/>
    </location>
</feature>